<name>A0A8X6IBT0_TRICU</name>
<dbReference type="Proteomes" id="UP000887116">
    <property type="component" value="Unassembled WGS sequence"/>
</dbReference>
<evidence type="ECO:0000313" key="2">
    <source>
        <dbReference type="EMBL" id="GFR01815.1"/>
    </source>
</evidence>
<dbReference type="EMBL" id="BMAO01035171">
    <property type="protein sequence ID" value="GFR01815.1"/>
    <property type="molecule type" value="Genomic_DNA"/>
</dbReference>
<evidence type="ECO:0000313" key="3">
    <source>
        <dbReference type="Proteomes" id="UP000887116"/>
    </source>
</evidence>
<evidence type="ECO:0000256" key="1">
    <source>
        <dbReference type="SAM" id="MobiDB-lite"/>
    </source>
</evidence>
<feature type="compositionally biased region" description="Low complexity" evidence="1">
    <location>
        <begin position="50"/>
        <end position="65"/>
    </location>
</feature>
<gene>
    <name evidence="2" type="primary">osa_3</name>
    <name evidence="2" type="ORF">TNCT_166091</name>
</gene>
<feature type="region of interest" description="Disordered" evidence="1">
    <location>
        <begin position="1"/>
        <end position="95"/>
    </location>
</feature>
<dbReference type="AlphaFoldDB" id="A0A8X6IBT0"/>
<feature type="compositionally biased region" description="Basic and acidic residues" evidence="1">
    <location>
        <begin position="1"/>
        <end position="15"/>
    </location>
</feature>
<protein>
    <submittedName>
        <fullName evidence="2">Trithorax group protein osa</fullName>
    </submittedName>
</protein>
<organism evidence="2 3">
    <name type="scientific">Trichonephila clavata</name>
    <name type="common">Joro spider</name>
    <name type="synonym">Nephila clavata</name>
    <dbReference type="NCBI Taxonomy" id="2740835"/>
    <lineage>
        <taxon>Eukaryota</taxon>
        <taxon>Metazoa</taxon>
        <taxon>Ecdysozoa</taxon>
        <taxon>Arthropoda</taxon>
        <taxon>Chelicerata</taxon>
        <taxon>Arachnida</taxon>
        <taxon>Araneae</taxon>
        <taxon>Araneomorphae</taxon>
        <taxon>Entelegynae</taxon>
        <taxon>Araneoidea</taxon>
        <taxon>Nephilidae</taxon>
        <taxon>Trichonephila</taxon>
    </lineage>
</organism>
<keyword evidence="3" id="KW-1185">Reference proteome</keyword>
<sequence length="116" mass="12057">MLVDHGGDVVLRLDGEDVVPPEAATTPGPLRNLTTPPHSGVSPHRPAPSPSGSSAGSPSMSPALGQQPNIPMPPRPSSTQSESSGQTQIPQPPAAAQGTIFSFYTYCKKYANEKQL</sequence>
<comment type="caution">
    <text evidence="2">The sequence shown here is derived from an EMBL/GenBank/DDBJ whole genome shotgun (WGS) entry which is preliminary data.</text>
</comment>
<accession>A0A8X6IBT0</accession>
<feature type="compositionally biased region" description="Low complexity" evidence="1">
    <location>
        <begin position="77"/>
        <end position="95"/>
    </location>
</feature>
<reference evidence="2" key="1">
    <citation type="submission" date="2020-07" db="EMBL/GenBank/DDBJ databases">
        <title>Multicomponent nature underlies the extraordinary mechanical properties of spider dragline silk.</title>
        <authorList>
            <person name="Kono N."/>
            <person name="Nakamura H."/>
            <person name="Mori M."/>
            <person name="Yoshida Y."/>
            <person name="Ohtoshi R."/>
            <person name="Malay A.D."/>
            <person name="Moran D.A.P."/>
            <person name="Tomita M."/>
            <person name="Numata K."/>
            <person name="Arakawa K."/>
        </authorList>
    </citation>
    <scope>NUCLEOTIDE SEQUENCE</scope>
</reference>
<proteinExistence type="predicted"/>